<organism evidence="4 5">
    <name type="scientific">Promicromonospora alba</name>
    <dbReference type="NCBI Taxonomy" id="1616110"/>
    <lineage>
        <taxon>Bacteria</taxon>
        <taxon>Bacillati</taxon>
        <taxon>Actinomycetota</taxon>
        <taxon>Actinomycetes</taxon>
        <taxon>Micrococcales</taxon>
        <taxon>Promicromonosporaceae</taxon>
        <taxon>Promicromonospora</taxon>
    </lineage>
</organism>
<feature type="region of interest" description="Disordered" evidence="1">
    <location>
        <begin position="1"/>
        <end position="32"/>
    </location>
</feature>
<dbReference type="SUPFAM" id="SSF55166">
    <property type="entry name" value="Hedgehog/DD-peptidase"/>
    <property type="match status" value="1"/>
</dbReference>
<sequence>MTRQDLTQLPPAPLPPAQLPPAHAGAPARRRPGVRRTPAVLMVAAVLLAALFGVYPLLDRVDSPVVQAVDDALDQGSTASGPTGVEGGEIPDGAATLDDDLPAITGLDPALADAVRQAAADAAADDIDFWITSGWRSPAYQQELLDAAVRKHGSLEAARREVATPEESRHIGGKAVDIGPTEADYWMIQHSTDYGLCQVYENEIWHYELLTEPGGTCPPMLKDAAG</sequence>
<name>A0ABV9HEH7_9MICO</name>
<evidence type="ECO:0000256" key="2">
    <source>
        <dbReference type="SAM" id="Phobius"/>
    </source>
</evidence>
<dbReference type="Pfam" id="PF02557">
    <property type="entry name" value="VanY"/>
    <property type="match status" value="1"/>
</dbReference>
<reference evidence="5" key="1">
    <citation type="journal article" date="2019" name="Int. J. Syst. Evol. Microbiol.">
        <title>The Global Catalogue of Microorganisms (GCM) 10K type strain sequencing project: providing services to taxonomists for standard genome sequencing and annotation.</title>
        <authorList>
            <consortium name="The Broad Institute Genomics Platform"/>
            <consortium name="The Broad Institute Genome Sequencing Center for Infectious Disease"/>
            <person name="Wu L."/>
            <person name="Ma J."/>
        </authorList>
    </citation>
    <scope>NUCLEOTIDE SEQUENCE [LARGE SCALE GENOMIC DNA]</scope>
    <source>
        <strain evidence="5">CCUG 42722</strain>
    </source>
</reference>
<feature type="domain" description="D-alanyl-D-alanine carboxypeptidase-like core" evidence="3">
    <location>
        <begin position="107"/>
        <end position="189"/>
    </location>
</feature>
<feature type="region of interest" description="Disordered" evidence="1">
    <location>
        <begin position="74"/>
        <end position="101"/>
    </location>
</feature>
<evidence type="ECO:0000259" key="3">
    <source>
        <dbReference type="Pfam" id="PF02557"/>
    </source>
</evidence>
<keyword evidence="5" id="KW-1185">Reference proteome</keyword>
<gene>
    <name evidence="4" type="ORF">ACFO6V_03075</name>
</gene>
<proteinExistence type="predicted"/>
<dbReference type="EMBL" id="JBHSFI010000001">
    <property type="protein sequence ID" value="MFC4627200.1"/>
    <property type="molecule type" value="Genomic_DNA"/>
</dbReference>
<dbReference type="InterPro" id="IPR009045">
    <property type="entry name" value="Zn_M74/Hedgehog-like"/>
</dbReference>
<evidence type="ECO:0000313" key="5">
    <source>
        <dbReference type="Proteomes" id="UP001596011"/>
    </source>
</evidence>
<dbReference type="CDD" id="cd14846">
    <property type="entry name" value="Peptidase_M15_like"/>
    <property type="match status" value="1"/>
</dbReference>
<dbReference type="RefSeq" id="WP_377132056.1">
    <property type="nucleotide sequence ID" value="NZ_JBHSFI010000001.1"/>
</dbReference>
<dbReference type="Proteomes" id="UP001596011">
    <property type="component" value="Unassembled WGS sequence"/>
</dbReference>
<evidence type="ECO:0000256" key="1">
    <source>
        <dbReference type="SAM" id="MobiDB-lite"/>
    </source>
</evidence>
<accession>A0ABV9HEH7</accession>
<comment type="caution">
    <text evidence="4">The sequence shown here is derived from an EMBL/GenBank/DDBJ whole genome shotgun (WGS) entry which is preliminary data.</text>
</comment>
<evidence type="ECO:0000313" key="4">
    <source>
        <dbReference type="EMBL" id="MFC4627200.1"/>
    </source>
</evidence>
<keyword evidence="2" id="KW-1133">Transmembrane helix</keyword>
<keyword evidence="2" id="KW-0812">Transmembrane</keyword>
<feature type="transmembrane region" description="Helical" evidence="2">
    <location>
        <begin position="39"/>
        <end position="58"/>
    </location>
</feature>
<keyword evidence="2" id="KW-0472">Membrane</keyword>
<protein>
    <submittedName>
        <fullName evidence="4">M15 family metallopeptidase</fullName>
    </submittedName>
</protein>
<feature type="compositionally biased region" description="Pro residues" evidence="1">
    <location>
        <begin position="10"/>
        <end position="19"/>
    </location>
</feature>
<dbReference type="Gene3D" id="3.30.1380.10">
    <property type="match status" value="1"/>
</dbReference>
<dbReference type="InterPro" id="IPR003709">
    <property type="entry name" value="VanY-like_core_dom"/>
</dbReference>